<dbReference type="EMBL" id="BJXJ01000024">
    <property type="protein sequence ID" value="GEM76435.1"/>
    <property type="molecule type" value="Genomic_DNA"/>
</dbReference>
<keyword evidence="1" id="KW-0732">Signal</keyword>
<dbReference type="RefSeq" id="WP_039983180.1">
    <property type="nucleotide sequence ID" value="NZ_BAOJ01000169.1"/>
</dbReference>
<feature type="domain" description="Bacterial virulence factor lipase N-terminal" evidence="2">
    <location>
        <begin position="34"/>
        <end position="261"/>
    </location>
</feature>
<dbReference type="Pfam" id="PF12262">
    <property type="entry name" value="Lipase_bact_N"/>
    <property type="match status" value="1"/>
</dbReference>
<proteinExistence type="predicted"/>
<dbReference type="PROSITE" id="PS51257">
    <property type="entry name" value="PROKAR_LIPOPROTEIN"/>
    <property type="match status" value="1"/>
</dbReference>
<dbReference type="Gene3D" id="3.40.50.1820">
    <property type="entry name" value="alpha/beta hydrolase"/>
    <property type="match status" value="1"/>
</dbReference>
<name>A0A511QGJ8_9VIBR</name>
<feature type="chain" id="PRO_5022100220" evidence="1">
    <location>
        <begin position="18"/>
        <end position="837"/>
    </location>
</feature>
<dbReference type="SUPFAM" id="SSF53474">
    <property type="entry name" value="alpha/beta-Hydrolases"/>
    <property type="match status" value="1"/>
</dbReference>
<feature type="signal peptide" evidence="1">
    <location>
        <begin position="1"/>
        <end position="17"/>
    </location>
</feature>
<sequence>MNHKFKISLLCAAVLLAGCGDNSSSSGTSDTPQFEDSIQDLLGRDGSIDFVLSGTNANVPVPSSLLLDPTDHTLNIPVSPGEPTGLNNPSVAMGEADGWSTVMPFSIDLNFKQGVTLFNDLDESGFSQNLTGGILVAKVIIDPQSQKIIDYKPLTPGADFIAVSGDLKNIKVLPLTGLEPNATYIYALKQSIKDSNGKQLGTSPSYAMLKSAKPQGGDLSAPQKMVWLIESTFGANSVETDDIIYSSMFTTASVGQSIKAVAQEMSKADPSKTWEPGHTANPNNIPAEQLKELYTFENVTQIDFGEALLSDQLFLSLFPNAEEGLAVAEQMKNLYLVAKAFTKLKGITVYRGTVKLPYFLSNNLENDQWKTQPWRSAMPSVLKILSVLSSGSKQDQAHLVAQLVKLGFSPENLPLQLANPANQAKLFGAKLLLTNGEQLDPERILTKYSTLPQIRSVQDVPFLMFVPEVDEGNNGEDFNDNLPLLQYQHGITGIKETSYLFALEHISSAIQNPNYDKPYALIAIDQPLHGQRALSKEVVTTPSNPTPFMNLEYLPVARDNIRQGAIDGLGLAYAVQHSPEDLSAFSTIDTSNISLMGHSIGAITGISSYAAADVNNGEDFYYTSATLANPGAVIAPFLLESQAFSGQIKHSVSYNGVPEYRAYYQQSCANDEQISDIKCFDDFYNKSEQNKQMIDYTLNMFAFAAQTVLEPVDPYNVASLVDKDAPVFAIQSNQDTTIPNTVKTMPTAGGQPLLAKLQLSNTMLGTQGKTKLASYFKHAKHSTVIAPDFTSEKDLAAHQEMASEIVKFTLSKGNKDGNFNVKNDDDLLDNTINTDIN</sequence>
<dbReference type="AlphaFoldDB" id="A0A511QGJ8"/>
<dbReference type="InterPro" id="IPR025920">
    <property type="entry name" value="Lipase_bact_N"/>
</dbReference>
<gene>
    <name evidence="3" type="ORF">VSA01S_25470</name>
</gene>
<keyword evidence="4" id="KW-1185">Reference proteome</keyword>
<dbReference type="InterPro" id="IPR029058">
    <property type="entry name" value="AB_hydrolase_fold"/>
</dbReference>
<dbReference type="InterPro" id="IPR020009">
    <property type="entry name" value="VolA/Pla-1/cef"/>
</dbReference>
<evidence type="ECO:0000259" key="2">
    <source>
        <dbReference type="Pfam" id="PF12262"/>
    </source>
</evidence>
<dbReference type="Proteomes" id="UP000321922">
    <property type="component" value="Unassembled WGS sequence"/>
</dbReference>
<accession>A0A511QGJ8</accession>
<reference evidence="3 4" key="1">
    <citation type="submission" date="2019-07" db="EMBL/GenBank/DDBJ databases">
        <title>Whole genome shotgun sequence of Vibrio sagamiensis NBRC 104589.</title>
        <authorList>
            <person name="Hosoyama A."/>
            <person name="Uohara A."/>
            <person name="Ohji S."/>
            <person name="Ichikawa N."/>
        </authorList>
    </citation>
    <scope>NUCLEOTIDE SEQUENCE [LARGE SCALE GENOMIC DNA]</scope>
    <source>
        <strain evidence="3 4">NBRC 104589</strain>
    </source>
</reference>
<evidence type="ECO:0000256" key="1">
    <source>
        <dbReference type="SAM" id="SignalP"/>
    </source>
</evidence>
<evidence type="ECO:0000313" key="3">
    <source>
        <dbReference type="EMBL" id="GEM76435.1"/>
    </source>
</evidence>
<organism evidence="3 4">
    <name type="scientific">Vibrio sagamiensis NBRC 104589</name>
    <dbReference type="NCBI Taxonomy" id="1219064"/>
    <lineage>
        <taxon>Bacteria</taxon>
        <taxon>Pseudomonadati</taxon>
        <taxon>Pseudomonadota</taxon>
        <taxon>Gammaproteobacteria</taxon>
        <taxon>Vibrionales</taxon>
        <taxon>Vibrionaceae</taxon>
        <taxon>Vibrio</taxon>
    </lineage>
</organism>
<dbReference type="OrthoDB" id="5477453at2"/>
<protein>
    <submittedName>
        <fullName evidence="3">Lipase</fullName>
    </submittedName>
</protein>
<evidence type="ECO:0000313" key="4">
    <source>
        <dbReference type="Proteomes" id="UP000321922"/>
    </source>
</evidence>
<dbReference type="NCBIfam" id="TIGR03502">
    <property type="entry name" value="lipase_Pla1_cef"/>
    <property type="match status" value="1"/>
</dbReference>
<comment type="caution">
    <text evidence="3">The sequence shown here is derived from an EMBL/GenBank/DDBJ whole genome shotgun (WGS) entry which is preliminary data.</text>
</comment>